<organism evidence="1 2">
    <name type="scientific">Pseudoscardovia suis</name>
    <dbReference type="NCBI Taxonomy" id="987063"/>
    <lineage>
        <taxon>Bacteria</taxon>
        <taxon>Bacillati</taxon>
        <taxon>Actinomycetota</taxon>
        <taxon>Actinomycetes</taxon>
        <taxon>Bifidobacteriales</taxon>
        <taxon>Bifidobacteriaceae</taxon>
        <taxon>Pseudoscardovia</taxon>
    </lineage>
</organism>
<evidence type="ECO:0000313" key="2">
    <source>
        <dbReference type="Proteomes" id="UP000216454"/>
    </source>
</evidence>
<comment type="caution">
    <text evidence="1">The sequence shown here is derived from an EMBL/GenBank/DDBJ whole genome shotgun (WGS) entry which is preliminary data.</text>
</comment>
<gene>
    <name evidence="1" type="ORF">PSSU_1715</name>
</gene>
<name>A0A261EPW3_9BIFI</name>
<accession>A0A261EPW3</accession>
<reference evidence="1 2" key="1">
    <citation type="journal article" date="2017" name="BMC Genomics">
        <title>Comparative genomic and phylogenomic analyses of the Bifidobacteriaceae family.</title>
        <authorList>
            <person name="Lugli G.A."/>
            <person name="Milani C."/>
            <person name="Turroni F."/>
            <person name="Duranti S."/>
            <person name="Mancabelli L."/>
            <person name="Mangifesta M."/>
            <person name="Ferrario C."/>
            <person name="Modesto M."/>
            <person name="Mattarelli P."/>
            <person name="Jiri K."/>
            <person name="van Sinderen D."/>
            <person name="Ventura M."/>
        </authorList>
    </citation>
    <scope>NUCLEOTIDE SEQUENCE [LARGE SCALE GENOMIC DNA]</scope>
    <source>
        <strain evidence="1 2">DSM 24744</strain>
    </source>
</reference>
<keyword evidence="2" id="KW-1185">Reference proteome</keyword>
<dbReference type="EMBL" id="MWWQ01000019">
    <property type="protein sequence ID" value="OZG48891.1"/>
    <property type="molecule type" value="Genomic_DNA"/>
</dbReference>
<evidence type="ECO:0000313" key="1">
    <source>
        <dbReference type="EMBL" id="OZG48891.1"/>
    </source>
</evidence>
<dbReference type="Proteomes" id="UP000216454">
    <property type="component" value="Unassembled WGS sequence"/>
</dbReference>
<sequence>MTSVGKIIENMRRNPNGIPFQDLCKVCERYFGTPRCNGTSHRVYHTPWKGTPYVNIQPTHDGMSKPYQVKQVLDALEKKGALR</sequence>
<dbReference type="AlphaFoldDB" id="A0A261EPW3"/>
<proteinExistence type="predicted"/>
<protein>
    <submittedName>
        <fullName evidence="1">Toxin HicA</fullName>
    </submittedName>
</protein>